<dbReference type="CDD" id="cd03590">
    <property type="entry name" value="CLECT_DC-SIGN_like"/>
    <property type="match status" value="1"/>
</dbReference>
<dbReference type="GO" id="GO:0030246">
    <property type="term" value="F:carbohydrate binding"/>
    <property type="evidence" value="ECO:0007669"/>
    <property type="project" value="UniProtKB-KW"/>
</dbReference>
<sequence>MTLSTTEEENEMINKKMFENQCNIEIELWVVCPPGWRMFGCNCYLVSNESNKWRKGQKDCRNRGAHLVVVDSTEEQTFLSGLTEERTYLWIGLSDSAVEGEWKWVSGSPLTLRYTRAQQPDNGGDSGGLGEEDCAHITTGTNSSNWNDLSCNTNLQWICESGHIME</sequence>
<feature type="domain" description="C-type lectin" evidence="3">
    <location>
        <begin position="39"/>
        <end position="160"/>
    </location>
</feature>
<reference evidence="4" key="2">
    <citation type="submission" date="2025-09" db="UniProtKB">
        <authorList>
            <consortium name="Ensembl"/>
        </authorList>
    </citation>
    <scope>IDENTIFICATION</scope>
</reference>
<evidence type="ECO:0000313" key="5">
    <source>
        <dbReference type="Proteomes" id="UP000694523"/>
    </source>
</evidence>
<dbReference type="Proteomes" id="UP000694523">
    <property type="component" value="Unplaced"/>
</dbReference>
<dbReference type="SUPFAM" id="SSF56436">
    <property type="entry name" value="C-type lectin-like"/>
    <property type="match status" value="1"/>
</dbReference>
<dbReference type="PANTHER" id="PTHR22803">
    <property type="entry name" value="MANNOSE, PHOSPHOLIPASE, LECTIN RECEPTOR RELATED"/>
    <property type="match status" value="1"/>
</dbReference>
<dbReference type="PROSITE" id="PS00615">
    <property type="entry name" value="C_TYPE_LECTIN_1"/>
    <property type="match status" value="1"/>
</dbReference>
<dbReference type="InterPro" id="IPR033989">
    <property type="entry name" value="CD209-like_CTLD"/>
</dbReference>
<keyword evidence="2" id="KW-1015">Disulfide bond</keyword>
<evidence type="ECO:0000259" key="3">
    <source>
        <dbReference type="PROSITE" id="PS50041"/>
    </source>
</evidence>
<keyword evidence="1" id="KW-0430">Lectin</keyword>
<dbReference type="Gene3D" id="3.10.100.10">
    <property type="entry name" value="Mannose-Binding Protein A, subunit A"/>
    <property type="match status" value="1"/>
</dbReference>
<name>A0A8C6WP03_9GOBI</name>
<evidence type="ECO:0000256" key="1">
    <source>
        <dbReference type="ARBA" id="ARBA00022734"/>
    </source>
</evidence>
<keyword evidence="5" id="KW-1185">Reference proteome</keyword>
<dbReference type="AlphaFoldDB" id="A0A8C6WP03"/>
<protein>
    <recommendedName>
        <fullName evidence="3">C-type lectin domain-containing protein</fullName>
    </recommendedName>
</protein>
<evidence type="ECO:0000256" key="2">
    <source>
        <dbReference type="ARBA" id="ARBA00023157"/>
    </source>
</evidence>
<organism evidence="4 5">
    <name type="scientific">Neogobius melanostomus</name>
    <name type="common">round goby</name>
    <dbReference type="NCBI Taxonomy" id="47308"/>
    <lineage>
        <taxon>Eukaryota</taxon>
        <taxon>Metazoa</taxon>
        <taxon>Chordata</taxon>
        <taxon>Craniata</taxon>
        <taxon>Vertebrata</taxon>
        <taxon>Euteleostomi</taxon>
        <taxon>Actinopterygii</taxon>
        <taxon>Neopterygii</taxon>
        <taxon>Teleostei</taxon>
        <taxon>Neoteleostei</taxon>
        <taxon>Acanthomorphata</taxon>
        <taxon>Gobiaria</taxon>
        <taxon>Gobiiformes</taxon>
        <taxon>Gobioidei</taxon>
        <taxon>Gobiidae</taxon>
        <taxon>Benthophilinae</taxon>
        <taxon>Neogobiini</taxon>
        <taxon>Neogobius</taxon>
    </lineage>
</organism>
<dbReference type="InterPro" id="IPR050111">
    <property type="entry name" value="C-type_lectin/snaclec_domain"/>
</dbReference>
<dbReference type="InterPro" id="IPR018378">
    <property type="entry name" value="C-type_lectin_CS"/>
</dbReference>
<dbReference type="Ensembl" id="ENSNMLT00000023952.1">
    <property type="protein sequence ID" value="ENSNMLP00000021362.1"/>
    <property type="gene ID" value="ENSNMLG00000013862.1"/>
</dbReference>
<dbReference type="Pfam" id="PF00059">
    <property type="entry name" value="Lectin_C"/>
    <property type="match status" value="1"/>
</dbReference>
<dbReference type="InterPro" id="IPR001304">
    <property type="entry name" value="C-type_lectin-like"/>
</dbReference>
<proteinExistence type="predicted"/>
<dbReference type="InterPro" id="IPR016186">
    <property type="entry name" value="C-type_lectin-like/link_sf"/>
</dbReference>
<dbReference type="InterPro" id="IPR016187">
    <property type="entry name" value="CTDL_fold"/>
</dbReference>
<accession>A0A8C6WP03</accession>
<dbReference type="SMART" id="SM00034">
    <property type="entry name" value="CLECT"/>
    <property type="match status" value="1"/>
</dbReference>
<evidence type="ECO:0000313" key="4">
    <source>
        <dbReference type="Ensembl" id="ENSNMLP00000021362.1"/>
    </source>
</evidence>
<dbReference type="PROSITE" id="PS50041">
    <property type="entry name" value="C_TYPE_LECTIN_2"/>
    <property type="match status" value="1"/>
</dbReference>
<reference evidence="4" key="1">
    <citation type="submission" date="2025-08" db="UniProtKB">
        <authorList>
            <consortium name="Ensembl"/>
        </authorList>
    </citation>
    <scope>IDENTIFICATION</scope>
</reference>